<protein>
    <submittedName>
        <fullName evidence="1">SAM-dependent methyltransferase</fullName>
    </submittedName>
</protein>
<evidence type="ECO:0000313" key="2">
    <source>
        <dbReference type="Proteomes" id="UP001432075"/>
    </source>
</evidence>
<keyword evidence="2" id="KW-1185">Reference proteome</keyword>
<accession>A0ABZ1RCY6</accession>
<name>A0ABZ1RCY6_9ACTN</name>
<organism evidence="1 2">
    <name type="scientific">Streptomyces goshikiensis</name>
    <dbReference type="NCBI Taxonomy" id="1942"/>
    <lineage>
        <taxon>Bacteria</taxon>
        <taxon>Bacillati</taxon>
        <taxon>Actinomycetota</taxon>
        <taxon>Actinomycetes</taxon>
        <taxon>Kitasatosporales</taxon>
        <taxon>Streptomycetaceae</taxon>
        <taxon>Streptomyces</taxon>
    </lineage>
</organism>
<dbReference type="EMBL" id="CP108057">
    <property type="protein sequence ID" value="WUO44393.1"/>
    <property type="molecule type" value="Genomic_DNA"/>
</dbReference>
<proteinExistence type="predicted"/>
<dbReference type="Gene3D" id="3.40.50.150">
    <property type="entry name" value="Vaccinia Virus protein VP39"/>
    <property type="match status" value="1"/>
</dbReference>
<reference evidence="1" key="1">
    <citation type="submission" date="2022-10" db="EMBL/GenBank/DDBJ databases">
        <title>The complete genomes of actinobacterial strains from the NBC collection.</title>
        <authorList>
            <person name="Joergensen T.S."/>
            <person name="Alvarez Arevalo M."/>
            <person name="Sterndorff E.B."/>
            <person name="Faurdal D."/>
            <person name="Vuksanovic O."/>
            <person name="Mourched A.-S."/>
            <person name="Charusanti P."/>
            <person name="Shaw S."/>
            <person name="Blin K."/>
            <person name="Weber T."/>
        </authorList>
    </citation>
    <scope>NUCLEOTIDE SEQUENCE</scope>
    <source>
        <strain evidence="1">NBC_00283</strain>
    </source>
</reference>
<dbReference type="PIRSF" id="PIRSF017393">
    <property type="entry name" value="MTase_SAV2177"/>
    <property type="match status" value="1"/>
</dbReference>
<keyword evidence="1" id="KW-0808">Transferase</keyword>
<dbReference type="Proteomes" id="UP001432075">
    <property type="component" value="Chromosome"/>
</dbReference>
<dbReference type="RefSeq" id="WP_008736364.1">
    <property type="nucleotide sequence ID" value="NZ_CP108057.1"/>
</dbReference>
<keyword evidence="1" id="KW-0489">Methyltransferase</keyword>
<sequence length="294" mass="31554">MTTAADNIRERRPENAMHIHDISMQAATSARLYDHFAGGCEAYAIDRDLAARATAVAPWLSWSAHTAREYAHTAVSRILDDTDIRQFLDLGCGLPAADGRPLVELVSKTTQPGPGRSPQYRYVAVDHDPMVIAHVKCWAAETSGDAAVLLDITNANALLDTLQVFDGRPVAVLLHQVLEWIPDDKAVASLLAKIREWLPAGSALSIVHATADAQPEQTAQLVATLAAAGLGFRPRSREEIADLFDGFTHLAPGLSETYSWHSRRATLPKGYSSGYAGIAIKPADGPAGCSVDVV</sequence>
<evidence type="ECO:0000313" key="1">
    <source>
        <dbReference type="EMBL" id="WUO44393.1"/>
    </source>
</evidence>
<dbReference type="Pfam" id="PF04672">
    <property type="entry name" value="Methyltransf_19"/>
    <property type="match status" value="1"/>
</dbReference>
<dbReference type="GO" id="GO:0032259">
    <property type="term" value="P:methylation"/>
    <property type="evidence" value="ECO:0007669"/>
    <property type="project" value="UniProtKB-KW"/>
</dbReference>
<gene>
    <name evidence="1" type="ORF">OHU17_00365</name>
</gene>
<dbReference type="GO" id="GO:0008168">
    <property type="term" value="F:methyltransferase activity"/>
    <property type="evidence" value="ECO:0007669"/>
    <property type="project" value="UniProtKB-KW"/>
</dbReference>
<dbReference type="InterPro" id="IPR006764">
    <property type="entry name" value="SAM_dep_MeTrfase_SAV2177_type"/>
</dbReference>
<dbReference type="SUPFAM" id="SSF53335">
    <property type="entry name" value="S-adenosyl-L-methionine-dependent methyltransferases"/>
    <property type="match status" value="1"/>
</dbReference>
<dbReference type="InterPro" id="IPR029063">
    <property type="entry name" value="SAM-dependent_MTases_sf"/>
</dbReference>